<dbReference type="Pfam" id="PF10536">
    <property type="entry name" value="PMD"/>
    <property type="match status" value="1"/>
</dbReference>
<keyword evidence="3" id="KW-1185">Reference proteome</keyword>
<dbReference type="EMBL" id="JBBPBM010000024">
    <property type="protein sequence ID" value="KAK8542671.1"/>
    <property type="molecule type" value="Genomic_DNA"/>
</dbReference>
<dbReference type="Proteomes" id="UP001472677">
    <property type="component" value="Unassembled WGS sequence"/>
</dbReference>
<dbReference type="PANTHER" id="PTHR46033">
    <property type="entry name" value="PROTEIN MAIN-LIKE 2"/>
    <property type="match status" value="1"/>
</dbReference>
<name>A0ABR2DMM2_9ROSI</name>
<evidence type="ECO:0000259" key="1">
    <source>
        <dbReference type="Pfam" id="PF10536"/>
    </source>
</evidence>
<sequence length="845" mass="94880">MVEPAGNEEEAIVEEREELMVSVFSKGKPYLRTAHFLKPTSSSIDEQNPELFPLSFSPLPYSFQPKEWPLNVSFTGWLNTKEAWVFWIDLMRPTYQPVWEKAGIFEAIMNSTCLIKRYNDLIFGLAEKWSPETNTFIFPWGETTITLEDVMVLGGYSVVGFPVTFSGDSKELQGAEDKLVAEYRKIRDTSSGRISLTEWMDYFIGSGSDIEHEAFLSWWLTRFVFYDTDAVIKQRLFPIACLLARGKVVALGPAVLASIYKDLTLLKETIVGSTRFNGDEFDDCVPRIRLRSPLKLVQLWAWERFPALQPQPRVIQDLEPRSARWNGVEIVKVENVRMVLDSAGETLDWRPYAKVVNDKQSHGFYKLKEGWILIDGNSSKELVSFALCLRPSELVGLGCIQQYLPHRVAMQFGIDQDVPSHVARSNESPEIAWKNYLRPINGRKLYIPSRFFESDVTVRYSEWWKKMAMVVQQDAIKGIVQRKRSSRKRPKQIPWVKTRKGENVASIPPGFPAKFITVKPEPFVDELEPEASEVSSQKTSVATRPLSHDNCSLAKAQGSLKARKGENEASIPPGFPAKFITVKPKPFVDELEPEALQVSNQKTSVATRPFGHDNCSLAKAQGSLKARKGENEASIPPGFPAKFITVKPEPFVDELEPEALEASNQKTSVATRPFGHDNCSLAKAQGSLKARKGEIEASIPPGFPAKFITVKPEPFVDELEPEALEVSNQKTSVARSFGHDNCSLAKAQGLSSSGADNGASEKMKNPMTPAQIMEDHNEGPEKVENEFEFSLYGKDNISKNGESSTFMEVDKIATRLEARVSRIERIVFELKAAQKLGRNPTKTQL</sequence>
<reference evidence="2 3" key="1">
    <citation type="journal article" date="2024" name="G3 (Bethesda)">
        <title>Genome assembly of Hibiscus sabdariffa L. provides insights into metabolisms of medicinal natural products.</title>
        <authorList>
            <person name="Kim T."/>
        </authorList>
    </citation>
    <scope>NUCLEOTIDE SEQUENCE [LARGE SCALE GENOMIC DNA]</scope>
    <source>
        <strain evidence="2">TK-2024</strain>
        <tissue evidence="2">Old leaves</tissue>
    </source>
</reference>
<feature type="domain" description="Aminotransferase-like plant mobile" evidence="1">
    <location>
        <begin position="103"/>
        <end position="465"/>
    </location>
</feature>
<dbReference type="InterPro" id="IPR044824">
    <property type="entry name" value="MAIN-like"/>
</dbReference>
<dbReference type="PANTHER" id="PTHR46033:SF77">
    <property type="entry name" value="SERINE_THREONINE-PROTEIN PHOSPHATASE 7 LONG FORM HOMOLOG"/>
    <property type="match status" value="1"/>
</dbReference>
<protein>
    <recommendedName>
        <fullName evidence="1">Aminotransferase-like plant mobile domain-containing protein</fullName>
    </recommendedName>
</protein>
<comment type="caution">
    <text evidence="2">The sequence shown here is derived from an EMBL/GenBank/DDBJ whole genome shotgun (WGS) entry which is preliminary data.</text>
</comment>
<gene>
    <name evidence="2" type="ORF">V6N12_015257</name>
</gene>
<accession>A0ABR2DMM2</accession>
<proteinExistence type="predicted"/>
<evidence type="ECO:0000313" key="3">
    <source>
        <dbReference type="Proteomes" id="UP001472677"/>
    </source>
</evidence>
<dbReference type="InterPro" id="IPR019557">
    <property type="entry name" value="AminoTfrase-like_pln_mobile"/>
</dbReference>
<organism evidence="2 3">
    <name type="scientific">Hibiscus sabdariffa</name>
    <name type="common">roselle</name>
    <dbReference type="NCBI Taxonomy" id="183260"/>
    <lineage>
        <taxon>Eukaryota</taxon>
        <taxon>Viridiplantae</taxon>
        <taxon>Streptophyta</taxon>
        <taxon>Embryophyta</taxon>
        <taxon>Tracheophyta</taxon>
        <taxon>Spermatophyta</taxon>
        <taxon>Magnoliopsida</taxon>
        <taxon>eudicotyledons</taxon>
        <taxon>Gunneridae</taxon>
        <taxon>Pentapetalae</taxon>
        <taxon>rosids</taxon>
        <taxon>malvids</taxon>
        <taxon>Malvales</taxon>
        <taxon>Malvaceae</taxon>
        <taxon>Malvoideae</taxon>
        <taxon>Hibiscus</taxon>
    </lineage>
</organism>
<evidence type="ECO:0000313" key="2">
    <source>
        <dbReference type="EMBL" id="KAK8542671.1"/>
    </source>
</evidence>